<dbReference type="InterPro" id="IPR050238">
    <property type="entry name" value="DNA_Rep/Repair_Clamp_Loader"/>
</dbReference>
<keyword evidence="2" id="KW-0808">Transferase</keyword>
<dbReference type="PANTHER" id="PTHR11669">
    <property type="entry name" value="REPLICATION FACTOR C / DNA POLYMERASE III GAMMA-TAU SUBUNIT"/>
    <property type="match status" value="1"/>
</dbReference>
<dbReference type="NCBIfam" id="NF005677">
    <property type="entry name" value="PRK07471.1"/>
    <property type="match status" value="1"/>
</dbReference>
<gene>
    <name evidence="2" type="ORF">GbCGDNIH9_1076</name>
</gene>
<reference evidence="3" key="1">
    <citation type="submission" date="2016-11" db="EMBL/GenBank/DDBJ databases">
        <title>Comparative genomic and phenotypic analysis of Granulibacter bethesdensis clinical isolates from patients with chronic granulomatous disease.</title>
        <authorList>
            <person name="Zarember K.A."/>
            <person name="Porcella S.F."/>
            <person name="Chu J."/>
            <person name="Ding L."/>
            <person name="Dahlstrom E."/>
            <person name="Barbian K."/>
            <person name="Martens C."/>
            <person name="Sykora L."/>
            <person name="Kramer S."/>
            <person name="Pettinato A.M."/>
            <person name="Hong H."/>
            <person name="Wald G."/>
            <person name="Berg L.J."/>
            <person name="Rogge L.S."/>
            <person name="Greenberg D.E."/>
            <person name="Falcone E.L."/>
            <person name="Neves J.F."/>
            <person name="Simoes M.J."/>
            <person name="Casal M."/>
            <person name="Rodriguez-Lopez F.C."/>
            <person name="Zelazny A."/>
            <person name="Gallin J.I."/>
            <person name="Holland S.M."/>
        </authorList>
    </citation>
    <scope>NUCLEOTIDE SEQUENCE [LARGE SCALE GENOMIC DNA]</scope>
    <source>
        <strain evidence="3">NIH9.1</strain>
    </source>
</reference>
<organism evidence="2 3">
    <name type="scientific">Granulibacter bethesdensis</name>
    <dbReference type="NCBI Taxonomy" id="364410"/>
    <lineage>
        <taxon>Bacteria</taxon>
        <taxon>Pseudomonadati</taxon>
        <taxon>Pseudomonadota</taxon>
        <taxon>Alphaproteobacteria</taxon>
        <taxon>Acetobacterales</taxon>
        <taxon>Acetobacteraceae</taxon>
        <taxon>Granulibacter</taxon>
    </lineage>
</organism>
<evidence type="ECO:0000313" key="2">
    <source>
        <dbReference type="EMBL" id="APH54355.1"/>
    </source>
</evidence>
<dbReference type="Pfam" id="PF13177">
    <property type="entry name" value="DNA_pol3_delta2"/>
    <property type="match status" value="1"/>
</dbReference>
<protein>
    <submittedName>
        <fullName evidence="2">DNA polymerase III, delta' subunit</fullName>
        <ecNumber evidence="2">2.7.7.7</ecNumber>
    </submittedName>
</protein>
<dbReference type="SUPFAM" id="SSF52540">
    <property type="entry name" value="P-loop containing nucleoside triphosphate hydrolases"/>
    <property type="match status" value="1"/>
</dbReference>
<dbReference type="PANTHER" id="PTHR11669:SF8">
    <property type="entry name" value="DNA POLYMERASE III SUBUNIT DELTA"/>
    <property type="match status" value="1"/>
</dbReference>
<accession>A0AAC9K7E3</accession>
<evidence type="ECO:0000313" key="3">
    <source>
        <dbReference type="Proteomes" id="UP000182373"/>
    </source>
</evidence>
<dbReference type="GO" id="GO:0009360">
    <property type="term" value="C:DNA polymerase III complex"/>
    <property type="evidence" value="ECO:0007669"/>
    <property type="project" value="TreeGrafter"/>
</dbReference>
<dbReference type="Proteomes" id="UP000182373">
    <property type="component" value="Chromosome"/>
</dbReference>
<dbReference type="InterPro" id="IPR027417">
    <property type="entry name" value="P-loop_NTPase"/>
</dbReference>
<dbReference type="AlphaFoldDB" id="A0AAC9K7E3"/>
<dbReference type="RefSeq" id="WP_072572410.1">
    <property type="nucleotide sequence ID" value="NZ_CP018191.1"/>
</dbReference>
<name>A0AAC9K7E3_9PROT</name>
<sequence length="342" mass="37585">MTEQTPRQTSRLYGHESAEATLAASVRSGRLHHAWLLTGPAGIGKATLAYRFARWLLAGAPEGGSSQQERNADSPLWLSPDHPVFRRVAADTHADLLSIEAGWDERRKRQRTEIVVDDVREIASFLHLTPAEGGWRVVIVDGADTLNRNAANALLKVLEEPPPRAILLLSCSSPGRLLPTIRSRCRMLRLQALEAAPMQDVLAALLPDLAAAERDLLAGLSEGAPGRALQLAKQDGLALSRLAEDILRTPPSLSHRHDLADMLTKGDMAFSTFMLLLRAILARMVRHAGRSGSGTDEFLCRRPLDAWSDVWHALGRLQDETERFHLDKRQAIFAGLSLLDPS</sequence>
<proteinExistence type="predicted"/>
<evidence type="ECO:0000259" key="1">
    <source>
        <dbReference type="SMART" id="SM00382"/>
    </source>
</evidence>
<dbReference type="EMBL" id="CP018191">
    <property type="protein sequence ID" value="APH54355.1"/>
    <property type="molecule type" value="Genomic_DNA"/>
</dbReference>
<feature type="domain" description="AAA+ ATPase" evidence="1">
    <location>
        <begin position="31"/>
        <end position="193"/>
    </location>
</feature>
<dbReference type="InterPro" id="IPR003593">
    <property type="entry name" value="AAA+_ATPase"/>
</dbReference>
<dbReference type="GO" id="GO:0006261">
    <property type="term" value="P:DNA-templated DNA replication"/>
    <property type="evidence" value="ECO:0007669"/>
    <property type="project" value="TreeGrafter"/>
</dbReference>
<dbReference type="GO" id="GO:0003887">
    <property type="term" value="F:DNA-directed DNA polymerase activity"/>
    <property type="evidence" value="ECO:0007669"/>
    <property type="project" value="UniProtKB-EC"/>
</dbReference>
<dbReference type="Gene3D" id="3.40.50.300">
    <property type="entry name" value="P-loop containing nucleotide triphosphate hydrolases"/>
    <property type="match status" value="1"/>
</dbReference>
<dbReference type="EC" id="2.7.7.7" evidence="2"/>
<dbReference type="SMART" id="SM00382">
    <property type="entry name" value="AAA"/>
    <property type="match status" value="1"/>
</dbReference>
<keyword evidence="2" id="KW-0548">Nucleotidyltransferase</keyword>